<dbReference type="InterPro" id="IPR006361">
    <property type="entry name" value="Uroporphyrinogen_deCO2ase_HemE"/>
</dbReference>
<keyword evidence="14" id="KW-1185">Reference proteome</keyword>
<evidence type="ECO:0000256" key="8">
    <source>
        <dbReference type="NCBIfam" id="TIGR01464"/>
    </source>
</evidence>
<feature type="domain" description="Uroporphyrinogen decarboxylase (URO-D)" evidence="12">
    <location>
        <begin position="142"/>
        <end position="158"/>
    </location>
</feature>
<dbReference type="CDD" id="cd00717">
    <property type="entry name" value="URO-D"/>
    <property type="match status" value="1"/>
</dbReference>
<comment type="similarity">
    <text evidence="7 10">Belongs to the uroporphyrinogen decarboxylase family.</text>
</comment>
<dbReference type="AlphaFoldDB" id="A0A975U4V8"/>
<feature type="binding site" evidence="7">
    <location>
        <begin position="28"/>
        <end position="32"/>
    </location>
    <ligand>
        <name>substrate</name>
    </ligand>
</feature>
<evidence type="ECO:0000313" key="13">
    <source>
        <dbReference type="EMBL" id="QXM26067.1"/>
    </source>
</evidence>
<evidence type="ECO:0000256" key="1">
    <source>
        <dbReference type="ARBA" id="ARBA00004514"/>
    </source>
</evidence>
<comment type="caution">
    <text evidence="7">Lacks conserved residue(s) required for the propagation of feature annotation.</text>
</comment>
<comment type="catalytic activity">
    <reaction evidence="7 9">
        <text>uroporphyrinogen III + 4 H(+) = coproporphyrinogen III + 4 CO2</text>
        <dbReference type="Rhea" id="RHEA:19865"/>
        <dbReference type="ChEBI" id="CHEBI:15378"/>
        <dbReference type="ChEBI" id="CHEBI:16526"/>
        <dbReference type="ChEBI" id="CHEBI:57308"/>
        <dbReference type="ChEBI" id="CHEBI:57309"/>
        <dbReference type="EC" id="4.1.1.37"/>
    </reaction>
</comment>
<keyword evidence="6 7" id="KW-0627">Porphyrin biosynthesis</keyword>
<accession>A0A975U4V8</accession>
<reference evidence="13" key="1">
    <citation type="submission" date="2021-06" db="EMBL/GenBank/DDBJ databases">
        <title>Elioraea tepida, sp. nov., a moderately thermophilic aerobic anoxygenic phototrophic bacterium isolated from an alkaline siliceous hot spring mat community in Yellowstone National Park, WY, USA.</title>
        <authorList>
            <person name="Saini M.K."/>
            <person name="Yoshida S."/>
            <person name="Sebastian A."/>
            <person name="Hirose S."/>
            <person name="Hara E."/>
            <person name="Tamaki H."/>
            <person name="Soulier N.T."/>
            <person name="Albert I."/>
            <person name="Hanada S."/>
            <person name="Bryant D.A."/>
            <person name="Tank M."/>
        </authorList>
    </citation>
    <scope>NUCLEOTIDE SEQUENCE</scope>
    <source>
        <strain evidence="13">MS-P2</strain>
    </source>
</reference>
<name>A0A975U4V8_9PROT</name>
<dbReference type="NCBIfam" id="TIGR01464">
    <property type="entry name" value="hemE"/>
    <property type="match status" value="1"/>
</dbReference>
<evidence type="ECO:0000256" key="9">
    <source>
        <dbReference type="RuleBase" id="RU000554"/>
    </source>
</evidence>
<sequence length="347" mass="36933">MDGAMRLKPLLAALAGEPVRPPPLWLMRQAGRYLPEYRALRARAPDFLGFCLSPELAAEATLQPVRRFRPDAAILFADILVLPHALGHPVRFEAGEGPVLERLATRAQLDRLDAARALEVAAPVSETVRQVRAALPPEVALIGFAGAPFTVAAYMAEGGGSRDFAHAKRLMYGDPALFEALMDRLVEATIAYLSAQAEAGAEALMLFDSWAGVLSPAMFDRHVIVPTARIAAALKARFPQVRLIGFPRQAGGSLVAYAEGAGVDAVGLDTAVPPAWAARALPRTVTLQGNLDPLALVAGGEALREETEALLEAIGDRAWIFNLGHGVVPETPPEHVAELIALVRGHG</sequence>
<evidence type="ECO:0000256" key="2">
    <source>
        <dbReference type="ARBA" id="ARBA00011738"/>
    </source>
</evidence>
<dbReference type="EMBL" id="CP076448">
    <property type="protein sequence ID" value="QXM26067.1"/>
    <property type="molecule type" value="Genomic_DNA"/>
</dbReference>
<gene>
    <name evidence="7 13" type="primary">hemE</name>
    <name evidence="13" type="ORF">KO353_07745</name>
</gene>
<evidence type="ECO:0000256" key="7">
    <source>
        <dbReference type="HAMAP-Rule" id="MF_00218"/>
    </source>
</evidence>
<dbReference type="PANTHER" id="PTHR21091:SF169">
    <property type="entry name" value="UROPORPHYRINOGEN DECARBOXYLASE"/>
    <property type="match status" value="1"/>
</dbReference>
<feature type="binding site" evidence="7">
    <location>
        <position position="325"/>
    </location>
    <ligand>
        <name>substrate</name>
    </ligand>
</feature>
<dbReference type="EC" id="4.1.1.37" evidence="7 8"/>
<feature type="domain" description="Uroporphyrinogen decarboxylase (URO-D)" evidence="11">
    <location>
        <begin position="23"/>
        <end position="32"/>
    </location>
</feature>
<evidence type="ECO:0000256" key="10">
    <source>
        <dbReference type="RuleBase" id="RU004169"/>
    </source>
</evidence>
<comment type="function">
    <text evidence="7">Catalyzes the decarboxylation of four acetate groups of uroporphyrinogen-III to yield coproporphyrinogen-III.</text>
</comment>
<keyword evidence="5 7" id="KW-0456">Lyase</keyword>
<dbReference type="PROSITE" id="PS00907">
    <property type="entry name" value="UROD_2"/>
    <property type="match status" value="1"/>
</dbReference>
<keyword evidence="4 7" id="KW-0210">Decarboxylase</keyword>
<proteinExistence type="inferred from homology"/>
<dbReference type="GO" id="GO:0005829">
    <property type="term" value="C:cytosol"/>
    <property type="evidence" value="ECO:0007669"/>
    <property type="project" value="UniProtKB-SubCell"/>
</dbReference>
<dbReference type="InterPro" id="IPR000257">
    <property type="entry name" value="Uroporphyrinogen_deCOase"/>
</dbReference>
<evidence type="ECO:0000259" key="12">
    <source>
        <dbReference type="PROSITE" id="PS00907"/>
    </source>
</evidence>
<comment type="subunit">
    <text evidence="2 7">Homodimer.</text>
</comment>
<dbReference type="FunFam" id="3.20.20.210:FF:000008">
    <property type="entry name" value="Uroporphyrinogen decarboxylase"/>
    <property type="match status" value="1"/>
</dbReference>
<protein>
    <recommendedName>
        <fullName evidence="7 8">Uroporphyrinogen decarboxylase</fullName>
        <shortName evidence="7">UPD</shortName>
        <shortName evidence="7">URO-D</shortName>
        <ecNumber evidence="7 8">4.1.1.37</ecNumber>
    </recommendedName>
</protein>
<feature type="site" description="Transition state stabilizer" evidence="7">
    <location>
        <position position="78"/>
    </location>
</feature>
<evidence type="ECO:0000259" key="11">
    <source>
        <dbReference type="PROSITE" id="PS00906"/>
    </source>
</evidence>
<dbReference type="Pfam" id="PF01208">
    <property type="entry name" value="URO-D"/>
    <property type="match status" value="1"/>
</dbReference>
<evidence type="ECO:0000256" key="5">
    <source>
        <dbReference type="ARBA" id="ARBA00023239"/>
    </source>
</evidence>
<dbReference type="Proteomes" id="UP000694001">
    <property type="component" value="Chromosome"/>
</dbReference>
<feature type="binding site" evidence="7">
    <location>
        <position position="154"/>
    </location>
    <ligand>
        <name>substrate</name>
    </ligand>
</feature>
<comment type="subcellular location">
    <subcellularLocation>
        <location evidence="1">Cytoplasm</location>
        <location evidence="1">Cytosol</location>
    </subcellularLocation>
</comment>
<dbReference type="KEGG" id="elio:KO353_07745"/>
<dbReference type="HAMAP" id="MF_00218">
    <property type="entry name" value="URO_D"/>
    <property type="match status" value="1"/>
</dbReference>
<dbReference type="PANTHER" id="PTHR21091">
    <property type="entry name" value="METHYLTETRAHYDROFOLATE:HOMOCYSTEINE METHYLTRANSFERASE RELATED"/>
    <property type="match status" value="1"/>
</dbReference>
<evidence type="ECO:0000256" key="6">
    <source>
        <dbReference type="ARBA" id="ARBA00023244"/>
    </source>
</evidence>
<dbReference type="GO" id="GO:0004853">
    <property type="term" value="F:uroporphyrinogen decarboxylase activity"/>
    <property type="evidence" value="ECO:0007669"/>
    <property type="project" value="UniProtKB-UniRule"/>
</dbReference>
<feature type="binding site" evidence="7">
    <location>
        <position position="78"/>
    </location>
    <ligand>
        <name>substrate</name>
    </ligand>
</feature>
<keyword evidence="3 7" id="KW-0963">Cytoplasm</keyword>
<evidence type="ECO:0000256" key="4">
    <source>
        <dbReference type="ARBA" id="ARBA00022793"/>
    </source>
</evidence>
<dbReference type="GO" id="GO:0019353">
    <property type="term" value="P:protoporphyrinogen IX biosynthetic process from glutamate"/>
    <property type="evidence" value="ECO:0007669"/>
    <property type="project" value="TreeGrafter"/>
</dbReference>
<organism evidence="13 14">
    <name type="scientific">Elioraea tepida</name>
    <dbReference type="NCBI Taxonomy" id="2843330"/>
    <lineage>
        <taxon>Bacteria</taxon>
        <taxon>Pseudomonadati</taxon>
        <taxon>Pseudomonadota</taxon>
        <taxon>Alphaproteobacteria</taxon>
        <taxon>Acetobacterales</taxon>
        <taxon>Elioraeaceae</taxon>
        <taxon>Elioraea</taxon>
    </lineage>
</organism>
<evidence type="ECO:0000256" key="3">
    <source>
        <dbReference type="ARBA" id="ARBA00022490"/>
    </source>
</evidence>
<dbReference type="PROSITE" id="PS00906">
    <property type="entry name" value="UROD_1"/>
    <property type="match status" value="1"/>
</dbReference>
<comment type="pathway">
    <text evidence="7 9">Porphyrin-containing compound metabolism; protoporphyrin-IX biosynthesis; coproporphyrinogen-III from 5-aminolevulinate: step 4/4.</text>
</comment>
<evidence type="ECO:0000313" key="14">
    <source>
        <dbReference type="Proteomes" id="UP000694001"/>
    </source>
</evidence>
<feature type="binding site" evidence="7">
    <location>
        <position position="209"/>
    </location>
    <ligand>
        <name>substrate</name>
    </ligand>
</feature>